<evidence type="ECO:0000313" key="11">
    <source>
        <dbReference type="EMBL" id="KAL0272174.1"/>
    </source>
</evidence>
<dbReference type="Pfam" id="PF00071">
    <property type="entry name" value="Ras"/>
    <property type="match status" value="1"/>
</dbReference>
<dbReference type="AlphaFoldDB" id="A0AAW2HQH3"/>
<evidence type="ECO:0000256" key="1">
    <source>
        <dbReference type="ARBA" id="ARBA00004193"/>
    </source>
</evidence>
<accession>A0AAW2HQH3</accession>
<dbReference type="GO" id="GO:0003924">
    <property type="term" value="F:GTPase activity"/>
    <property type="evidence" value="ECO:0007669"/>
    <property type="project" value="InterPro"/>
</dbReference>
<evidence type="ECO:0000256" key="10">
    <source>
        <dbReference type="SAM" id="MobiDB-lite"/>
    </source>
</evidence>
<dbReference type="NCBIfam" id="TIGR00231">
    <property type="entry name" value="small_GTP"/>
    <property type="match status" value="1"/>
</dbReference>
<dbReference type="PANTHER" id="PTHR46149:SF7">
    <property type="entry name" value="GTP-BINDING PROTEIN DI-RAS2"/>
    <property type="match status" value="1"/>
</dbReference>
<keyword evidence="4" id="KW-0547">Nucleotide-binding</keyword>
<comment type="caution">
    <text evidence="11">The sequence shown here is derived from an EMBL/GenBank/DDBJ whole genome shotgun (WGS) entry which is preliminary data.</text>
</comment>
<feature type="compositionally biased region" description="Polar residues" evidence="10">
    <location>
        <begin position="244"/>
        <end position="262"/>
    </location>
</feature>
<keyword evidence="5" id="KW-0342">GTP-binding</keyword>
<organism evidence="11">
    <name type="scientific">Menopon gallinae</name>
    <name type="common">poultry shaft louse</name>
    <dbReference type="NCBI Taxonomy" id="328185"/>
    <lineage>
        <taxon>Eukaryota</taxon>
        <taxon>Metazoa</taxon>
        <taxon>Ecdysozoa</taxon>
        <taxon>Arthropoda</taxon>
        <taxon>Hexapoda</taxon>
        <taxon>Insecta</taxon>
        <taxon>Pterygota</taxon>
        <taxon>Neoptera</taxon>
        <taxon>Paraneoptera</taxon>
        <taxon>Psocodea</taxon>
        <taxon>Troctomorpha</taxon>
        <taxon>Phthiraptera</taxon>
        <taxon>Amblycera</taxon>
        <taxon>Menoponidae</taxon>
        <taxon>Menopon</taxon>
    </lineage>
</organism>
<evidence type="ECO:0000256" key="4">
    <source>
        <dbReference type="ARBA" id="ARBA00022741"/>
    </source>
</evidence>
<evidence type="ECO:0000256" key="6">
    <source>
        <dbReference type="ARBA" id="ARBA00023136"/>
    </source>
</evidence>
<dbReference type="InterPro" id="IPR001806">
    <property type="entry name" value="Small_GTPase"/>
</dbReference>
<evidence type="ECO:0000256" key="8">
    <source>
        <dbReference type="ARBA" id="ARBA00023289"/>
    </source>
</evidence>
<sequence>MKGRHQFKRRFSLQPSFMKDDSDDEKPSRCHNRRAERPVERESSESGSPVSNNVNAANKVKHKIVVMGASRTGKSSIIQQFLYNTFSPKYKRTIEEMHHGDFDVNGVHLTLQILDTSGENEFPAMRNLSISNADAFILVYDVCDASTFEVVRAIRDQILETKGSPAVPIVVVGNKVDLAQNRREVDFNTTESVVTVDWENGFVETSAKDGTNVSKVFKELLNQAKVKYNLSPALSMRRKRRQSLPPQNNGSGPATGTSSAQASPAIPSLAQLQHLEQIREKHSGGKRNSCILS</sequence>
<comment type="subcellular location">
    <subcellularLocation>
        <location evidence="1">Cell membrane</location>
        <topology evidence="1">Lipid-anchor</topology>
    </subcellularLocation>
</comment>
<proteinExistence type="inferred from homology"/>
<keyword evidence="7" id="KW-0449">Lipoprotein</keyword>
<dbReference type="PANTHER" id="PTHR46149">
    <property type="entry name" value="MIP08469P"/>
    <property type="match status" value="1"/>
</dbReference>
<evidence type="ECO:0000256" key="7">
    <source>
        <dbReference type="ARBA" id="ARBA00023288"/>
    </source>
</evidence>
<evidence type="ECO:0000256" key="9">
    <source>
        <dbReference type="ARBA" id="ARBA00038061"/>
    </source>
</evidence>
<name>A0AAW2HQH3_9NEOP</name>
<feature type="region of interest" description="Disordered" evidence="10">
    <location>
        <begin position="235"/>
        <end position="264"/>
    </location>
</feature>
<keyword evidence="8" id="KW-0636">Prenylation</keyword>
<dbReference type="GO" id="GO:0005886">
    <property type="term" value="C:plasma membrane"/>
    <property type="evidence" value="ECO:0007669"/>
    <property type="project" value="UniProtKB-SubCell"/>
</dbReference>
<protein>
    <recommendedName>
        <fullName evidence="12">GTP-binding protein Rhes</fullName>
    </recommendedName>
</protein>
<keyword evidence="3" id="KW-0488">Methylation</keyword>
<dbReference type="InterPro" id="IPR052236">
    <property type="entry name" value="Small_GTPase_RasD"/>
</dbReference>
<dbReference type="FunFam" id="3.40.50.300:FF:000475">
    <property type="entry name" value="GTP-binding protein Rhes"/>
    <property type="match status" value="1"/>
</dbReference>
<gene>
    <name evidence="11" type="ORF">PYX00_005254</name>
</gene>
<evidence type="ECO:0000256" key="3">
    <source>
        <dbReference type="ARBA" id="ARBA00022481"/>
    </source>
</evidence>
<dbReference type="PROSITE" id="PS51419">
    <property type="entry name" value="RAB"/>
    <property type="match status" value="1"/>
</dbReference>
<evidence type="ECO:0000256" key="5">
    <source>
        <dbReference type="ARBA" id="ARBA00023134"/>
    </source>
</evidence>
<evidence type="ECO:0008006" key="12">
    <source>
        <dbReference type="Google" id="ProtNLM"/>
    </source>
</evidence>
<dbReference type="InterPro" id="IPR027417">
    <property type="entry name" value="P-loop_NTPase"/>
</dbReference>
<dbReference type="SMART" id="SM00175">
    <property type="entry name" value="RAB"/>
    <property type="match status" value="1"/>
</dbReference>
<dbReference type="SMART" id="SM00176">
    <property type="entry name" value="RAN"/>
    <property type="match status" value="1"/>
</dbReference>
<feature type="region of interest" description="Disordered" evidence="10">
    <location>
        <begin position="1"/>
        <end position="54"/>
    </location>
</feature>
<feature type="compositionally biased region" description="Basic residues" evidence="10">
    <location>
        <begin position="1"/>
        <end position="11"/>
    </location>
</feature>
<evidence type="ECO:0000256" key="2">
    <source>
        <dbReference type="ARBA" id="ARBA00022475"/>
    </source>
</evidence>
<dbReference type="SMART" id="SM00173">
    <property type="entry name" value="RAS"/>
    <property type="match status" value="1"/>
</dbReference>
<keyword evidence="2" id="KW-1003">Cell membrane</keyword>
<dbReference type="PROSITE" id="PS51421">
    <property type="entry name" value="RAS"/>
    <property type="match status" value="1"/>
</dbReference>
<feature type="compositionally biased region" description="Basic and acidic residues" evidence="10">
    <location>
        <begin position="25"/>
        <end position="44"/>
    </location>
</feature>
<dbReference type="InterPro" id="IPR005225">
    <property type="entry name" value="Small_GTP-bd"/>
</dbReference>
<dbReference type="PRINTS" id="PR00449">
    <property type="entry name" value="RASTRNSFRMNG"/>
</dbReference>
<dbReference type="SMART" id="SM00174">
    <property type="entry name" value="RHO"/>
    <property type="match status" value="1"/>
</dbReference>
<keyword evidence="6" id="KW-0472">Membrane</keyword>
<dbReference type="EMBL" id="JARGDH010000003">
    <property type="protein sequence ID" value="KAL0272174.1"/>
    <property type="molecule type" value="Genomic_DNA"/>
</dbReference>
<reference evidence="11" key="1">
    <citation type="journal article" date="2024" name="Gigascience">
        <title>Chromosome-level genome of the poultry shaft louse Menopon gallinae provides insight into the host-switching and adaptive evolution of parasitic lice.</title>
        <authorList>
            <person name="Xu Y."/>
            <person name="Ma L."/>
            <person name="Liu S."/>
            <person name="Liang Y."/>
            <person name="Liu Q."/>
            <person name="He Z."/>
            <person name="Tian L."/>
            <person name="Duan Y."/>
            <person name="Cai W."/>
            <person name="Li H."/>
            <person name="Song F."/>
        </authorList>
    </citation>
    <scope>NUCLEOTIDE SEQUENCE</scope>
    <source>
        <strain evidence="11">Cailab_2023a</strain>
    </source>
</reference>
<dbReference type="SUPFAM" id="SSF52540">
    <property type="entry name" value="P-loop containing nucleoside triphosphate hydrolases"/>
    <property type="match status" value="1"/>
</dbReference>
<dbReference type="Gene3D" id="3.40.50.300">
    <property type="entry name" value="P-loop containing nucleotide triphosphate hydrolases"/>
    <property type="match status" value="1"/>
</dbReference>
<comment type="similarity">
    <text evidence="9">Belongs to the small GTPase superfamily. RasD family.</text>
</comment>
<dbReference type="GO" id="GO:0005525">
    <property type="term" value="F:GTP binding"/>
    <property type="evidence" value="ECO:0007669"/>
    <property type="project" value="UniProtKB-KW"/>
</dbReference>